<evidence type="ECO:0000313" key="2">
    <source>
        <dbReference type="Proteomes" id="UP000675882"/>
    </source>
</evidence>
<organism evidence="1 2">
    <name type="scientific">Candidatus Nitrotoga fabula</name>
    <dbReference type="NCBI Taxonomy" id="2182327"/>
    <lineage>
        <taxon>Bacteria</taxon>
        <taxon>Pseudomonadati</taxon>
        <taxon>Pseudomonadota</taxon>
        <taxon>Betaproteobacteria</taxon>
        <taxon>Nitrosomonadales</taxon>
        <taxon>Gallionellaceae</taxon>
        <taxon>Candidatus Nitrotoga</taxon>
    </lineage>
</organism>
<name>A0A916BBU9_9PROT</name>
<dbReference type="Proteomes" id="UP000675882">
    <property type="component" value="Unassembled WGS sequence"/>
</dbReference>
<dbReference type="EMBL" id="CAJNBL010000011">
    <property type="protein sequence ID" value="CAE6709347.1"/>
    <property type="molecule type" value="Genomic_DNA"/>
</dbReference>
<dbReference type="AlphaFoldDB" id="A0A916BBU9"/>
<accession>A0A916BBU9</accession>
<keyword evidence="2" id="KW-1185">Reference proteome</keyword>
<evidence type="ECO:0000313" key="1">
    <source>
        <dbReference type="EMBL" id="CAE6709347.1"/>
    </source>
</evidence>
<gene>
    <name evidence="1" type="ORF">NTGZN8_190011</name>
</gene>
<protein>
    <submittedName>
        <fullName evidence="1">Uncharacterized protein</fullName>
    </submittedName>
</protein>
<comment type="caution">
    <text evidence="1">The sequence shown here is derived from an EMBL/GenBank/DDBJ whole genome shotgun (WGS) entry which is preliminary data.</text>
</comment>
<reference evidence="1" key="1">
    <citation type="submission" date="2021-02" db="EMBL/GenBank/DDBJ databases">
        <authorList>
            <person name="Han P."/>
        </authorList>
    </citation>
    <scope>NUCLEOTIDE SEQUENCE</scope>
    <source>
        <strain evidence="1">Candidatus Nitrotoga sp. ZN8</strain>
    </source>
</reference>
<proteinExistence type="predicted"/>
<sequence length="45" mass="4974">MLKQKTIIASPGINNLLDEDYYSCGLDYTGPLPFTRTVSNACYSV</sequence>